<dbReference type="PANTHER" id="PTHR48047">
    <property type="entry name" value="GLYCOSYLTRANSFERASE"/>
    <property type="match status" value="1"/>
</dbReference>
<proteinExistence type="inferred from homology"/>
<sequence length="188" mass="21797">MNNYVNVINRDADINGLLSLHESADEPFTLISFPWIKLTRNEFDYLFNKRDPSGPLFDFVMEMVIALSKSYGLLVNSFYELKPLYVEYWNCESKPKAFFVGPLCMARQQKMEPVLHQDCRYIKWLDQKLGFLSHRDWNSVLESISAKVPILALPMMAEQPLNAKMVVELKSDSLACDRLKVKEAICHK</sequence>
<dbReference type="Proteomes" id="UP000834106">
    <property type="component" value="Chromosome 21"/>
</dbReference>
<dbReference type="InterPro" id="IPR002213">
    <property type="entry name" value="UDP_glucos_trans"/>
</dbReference>
<dbReference type="GO" id="GO:0035251">
    <property type="term" value="F:UDP-glucosyltransferase activity"/>
    <property type="evidence" value="ECO:0007669"/>
    <property type="project" value="TreeGrafter"/>
</dbReference>
<dbReference type="PANTHER" id="PTHR48047:SF107">
    <property type="entry name" value="UDP-GLYCOSYLTRANSFERASE 92A1-LIKE"/>
    <property type="match status" value="1"/>
</dbReference>
<organism evidence="3 4">
    <name type="scientific">Fraxinus pennsylvanica</name>
    <dbReference type="NCBI Taxonomy" id="56036"/>
    <lineage>
        <taxon>Eukaryota</taxon>
        <taxon>Viridiplantae</taxon>
        <taxon>Streptophyta</taxon>
        <taxon>Embryophyta</taxon>
        <taxon>Tracheophyta</taxon>
        <taxon>Spermatophyta</taxon>
        <taxon>Magnoliopsida</taxon>
        <taxon>eudicotyledons</taxon>
        <taxon>Gunneridae</taxon>
        <taxon>Pentapetalae</taxon>
        <taxon>asterids</taxon>
        <taxon>lamiids</taxon>
        <taxon>Lamiales</taxon>
        <taxon>Oleaceae</taxon>
        <taxon>Oleeae</taxon>
        <taxon>Fraxinus</taxon>
    </lineage>
</organism>
<dbReference type="Pfam" id="PF00201">
    <property type="entry name" value="UDPGT"/>
    <property type="match status" value="1"/>
</dbReference>
<evidence type="ECO:0000256" key="1">
    <source>
        <dbReference type="ARBA" id="ARBA00009995"/>
    </source>
</evidence>
<keyword evidence="2" id="KW-0808">Transferase</keyword>
<evidence type="ECO:0000313" key="3">
    <source>
        <dbReference type="EMBL" id="CAI9784827.1"/>
    </source>
</evidence>
<name>A0AAD2EAH7_9LAMI</name>
<evidence type="ECO:0000256" key="2">
    <source>
        <dbReference type="ARBA" id="ARBA00022679"/>
    </source>
</evidence>
<dbReference type="AlphaFoldDB" id="A0AAD2EAH7"/>
<reference evidence="3" key="1">
    <citation type="submission" date="2023-05" db="EMBL/GenBank/DDBJ databases">
        <authorList>
            <person name="Huff M."/>
        </authorList>
    </citation>
    <scope>NUCLEOTIDE SEQUENCE</scope>
</reference>
<protein>
    <submittedName>
        <fullName evidence="3">Uncharacterized protein</fullName>
    </submittedName>
</protein>
<comment type="similarity">
    <text evidence="1">Belongs to the UDP-glycosyltransferase family.</text>
</comment>
<accession>A0AAD2EAH7</accession>
<gene>
    <name evidence="3" type="ORF">FPE_LOCUS32257</name>
</gene>
<dbReference type="Gene3D" id="3.40.50.2000">
    <property type="entry name" value="Glycogen Phosphorylase B"/>
    <property type="match status" value="2"/>
</dbReference>
<dbReference type="EMBL" id="OU503056">
    <property type="protein sequence ID" value="CAI9784827.1"/>
    <property type="molecule type" value="Genomic_DNA"/>
</dbReference>
<keyword evidence="4" id="KW-1185">Reference proteome</keyword>
<evidence type="ECO:0000313" key="4">
    <source>
        <dbReference type="Proteomes" id="UP000834106"/>
    </source>
</evidence>
<dbReference type="SUPFAM" id="SSF53756">
    <property type="entry name" value="UDP-Glycosyltransferase/glycogen phosphorylase"/>
    <property type="match status" value="1"/>
</dbReference>